<comment type="caution">
    <text evidence="1">The sequence shown here is derived from an EMBL/GenBank/DDBJ whole genome shotgun (WGS) entry which is preliminary data.</text>
</comment>
<evidence type="ECO:0000313" key="2">
    <source>
        <dbReference type="Proteomes" id="UP001159363"/>
    </source>
</evidence>
<protein>
    <submittedName>
        <fullName evidence="1">Uncharacterized protein</fullName>
    </submittedName>
</protein>
<reference evidence="1 2" key="1">
    <citation type="submission" date="2023-02" db="EMBL/GenBank/DDBJ databases">
        <title>LHISI_Scaffold_Assembly.</title>
        <authorList>
            <person name="Stuart O.P."/>
            <person name="Cleave R."/>
            <person name="Magrath M.J.L."/>
            <person name="Mikheyev A.S."/>
        </authorList>
    </citation>
    <scope>NUCLEOTIDE SEQUENCE [LARGE SCALE GENOMIC DNA]</scope>
    <source>
        <strain evidence="1">Daus_M_001</strain>
        <tissue evidence="1">Leg muscle</tissue>
    </source>
</reference>
<sequence>MAASFQKQVGNIKQFDGTGYTFWKHIIMLILEQSRVAEVLVKKPPEKEKELKEYKMIDIKARNIITQCLADNVLESRMNKTIAKELMDTFDSTYIKKRINRQDDLQR</sequence>
<organism evidence="1 2">
    <name type="scientific">Dryococelus australis</name>
    <dbReference type="NCBI Taxonomy" id="614101"/>
    <lineage>
        <taxon>Eukaryota</taxon>
        <taxon>Metazoa</taxon>
        <taxon>Ecdysozoa</taxon>
        <taxon>Arthropoda</taxon>
        <taxon>Hexapoda</taxon>
        <taxon>Insecta</taxon>
        <taxon>Pterygota</taxon>
        <taxon>Neoptera</taxon>
        <taxon>Polyneoptera</taxon>
        <taxon>Phasmatodea</taxon>
        <taxon>Verophasmatodea</taxon>
        <taxon>Anareolatae</taxon>
        <taxon>Phasmatidae</taxon>
        <taxon>Eurycanthinae</taxon>
        <taxon>Dryococelus</taxon>
    </lineage>
</organism>
<gene>
    <name evidence="1" type="ORF">PR048_028793</name>
</gene>
<dbReference type="Proteomes" id="UP001159363">
    <property type="component" value="Chromosome 12"/>
</dbReference>
<evidence type="ECO:0000313" key="1">
    <source>
        <dbReference type="EMBL" id="KAJ8869785.1"/>
    </source>
</evidence>
<name>A0ABQ9GBI7_9NEOP</name>
<keyword evidence="2" id="KW-1185">Reference proteome</keyword>
<proteinExistence type="predicted"/>
<dbReference type="EMBL" id="JARBHB010000013">
    <property type="protein sequence ID" value="KAJ8869785.1"/>
    <property type="molecule type" value="Genomic_DNA"/>
</dbReference>
<accession>A0ABQ9GBI7</accession>